<keyword evidence="3" id="KW-1185">Reference proteome</keyword>
<dbReference type="SUPFAM" id="SSF50630">
    <property type="entry name" value="Acid proteases"/>
    <property type="match status" value="1"/>
</dbReference>
<dbReference type="InterPro" id="IPR032799">
    <property type="entry name" value="TAXi_C"/>
</dbReference>
<proteinExistence type="predicted"/>
<evidence type="ECO:0000313" key="2">
    <source>
        <dbReference type="EMBL" id="KAL3733560.1"/>
    </source>
</evidence>
<dbReference type="InterPro" id="IPR021109">
    <property type="entry name" value="Peptidase_aspartic_dom_sf"/>
</dbReference>
<feature type="domain" description="Xylanase inhibitor C-terminal" evidence="1">
    <location>
        <begin position="34"/>
        <end position="93"/>
    </location>
</feature>
<comment type="caution">
    <text evidence="2">The sequence shown here is derived from an EMBL/GenBank/DDBJ whole genome shotgun (WGS) entry which is preliminary data.</text>
</comment>
<dbReference type="Proteomes" id="UP001634007">
    <property type="component" value="Unassembled WGS sequence"/>
</dbReference>
<dbReference type="Gene3D" id="2.40.70.10">
    <property type="entry name" value="Acid Proteases"/>
    <property type="match status" value="1"/>
</dbReference>
<protein>
    <recommendedName>
        <fullName evidence="1">Xylanase inhibitor C-terminal domain-containing protein</fullName>
    </recommendedName>
</protein>
<evidence type="ECO:0000259" key="1">
    <source>
        <dbReference type="Pfam" id="PF14541"/>
    </source>
</evidence>
<sequence>MTATSVLRFGEDTKLPPRRDIKSTPLSQLNISWNYYVDLMDISVGDRRLGFPPGKFDLKSNGSGRCVIDSGAMVLQEDAYDPILHEFDEHFASFGV</sequence>
<name>A0ABD3KD77_EUCGL</name>
<dbReference type="AlphaFoldDB" id="A0ABD3KD77"/>
<dbReference type="EMBL" id="JBJKBG010000006">
    <property type="protein sequence ID" value="KAL3733560.1"/>
    <property type="molecule type" value="Genomic_DNA"/>
</dbReference>
<organism evidence="2 3">
    <name type="scientific">Eucalyptus globulus</name>
    <name type="common">Tasmanian blue gum</name>
    <dbReference type="NCBI Taxonomy" id="34317"/>
    <lineage>
        <taxon>Eukaryota</taxon>
        <taxon>Viridiplantae</taxon>
        <taxon>Streptophyta</taxon>
        <taxon>Embryophyta</taxon>
        <taxon>Tracheophyta</taxon>
        <taxon>Spermatophyta</taxon>
        <taxon>Magnoliopsida</taxon>
        <taxon>eudicotyledons</taxon>
        <taxon>Gunneridae</taxon>
        <taxon>Pentapetalae</taxon>
        <taxon>rosids</taxon>
        <taxon>malvids</taxon>
        <taxon>Myrtales</taxon>
        <taxon>Myrtaceae</taxon>
        <taxon>Myrtoideae</taxon>
        <taxon>Eucalypteae</taxon>
        <taxon>Eucalyptus</taxon>
    </lineage>
</organism>
<reference evidence="2 3" key="1">
    <citation type="submission" date="2024-11" db="EMBL/GenBank/DDBJ databases">
        <title>Chromosome-level genome assembly of Eucalyptus globulus Labill. provides insights into its genome evolution.</title>
        <authorList>
            <person name="Li X."/>
        </authorList>
    </citation>
    <scope>NUCLEOTIDE SEQUENCE [LARGE SCALE GENOMIC DNA]</scope>
    <source>
        <strain evidence="2">CL2024</strain>
        <tissue evidence="2">Fresh tender leaves</tissue>
    </source>
</reference>
<evidence type="ECO:0000313" key="3">
    <source>
        <dbReference type="Proteomes" id="UP001634007"/>
    </source>
</evidence>
<gene>
    <name evidence="2" type="ORF">ACJRO7_022996</name>
</gene>
<accession>A0ABD3KD77</accession>
<dbReference type="Pfam" id="PF14541">
    <property type="entry name" value="TAXi_C"/>
    <property type="match status" value="1"/>
</dbReference>